<proteinExistence type="predicted"/>
<evidence type="ECO:0000313" key="1">
    <source>
        <dbReference type="EMBL" id="CAL1357843.1"/>
    </source>
</evidence>
<accession>A0AAV2CN85</accession>
<gene>
    <name evidence="1" type="ORF">LTRI10_LOCUS5443</name>
</gene>
<organism evidence="1 2">
    <name type="scientific">Linum trigynum</name>
    <dbReference type="NCBI Taxonomy" id="586398"/>
    <lineage>
        <taxon>Eukaryota</taxon>
        <taxon>Viridiplantae</taxon>
        <taxon>Streptophyta</taxon>
        <taxon>Embryophyta</taxon>
        <taxon>Tracheophyta</taxon>
        <taxon>Spermatophyta</taxon>
        <taxon>Magnoliopsida</taxon>
        <taxon>eudicotyledons</taxon>
        <taxon>Gunneridae</taxon>
        <taxon>Pentapetalae</taxon>
        <taxon>rosids</taxon>
        <taxon>fabids</taxon>
        <taxon>Malpighiales</taxon>
        <taxon>Linaceae</taxon>
        <taxon>Linum</taxon>
    </lineage>
</organism>
<dbReference type="EMBL" id="OZ034813">
    <property type="protein sequence ID" value="CAL1357843.1"/>
    <property type="molecule type" value="Genomic_DNA"/>
</dbReference>
<sequence length="114" mass="12436">MVVVGDDDYDATMLPTRDLFLSPHPPSSSHRKPILCFLLPRHHLPAGGWDLWSASEGKDQEATRGVALGHNIGDGVGDGFQISGLQLDFAICVGFFRSAIFEPENRAFTRVVAD</sequence>
<evidence type="ECO:0000313" key="2">
    <source>
        <dbReference type="Proteomes" id="UP001497516"/>
    </source>
</evidence>
<protein>
    <submittedName>
        <fullName evidence="1">Uncharacterized protein</fullName>
    </submittedName>
</protein>
<dbReference type="AlphaFoldDB" id="A0AAV2CN85"/>
<dbReference type="Proteomes" id="UP001497516">
    <property type="component" value="Chromosome 1"/>
</dbReference>
<keyword evidence="2" id="KW-1185">Reference proteome</keyword>
<name>A0AAV2CN85_9ROSI</name>
<reference evidence="1 2" key="1">
    <citation type="submission" date="2024-04" db="EMBL/GenBank/DDBJ databases">
        <authorList>
            <person name="Fracassetti M."/>
        </authorList>
    </citation>
    <scope>NUCLEOTIDE SEQUENCE [LARGE SCALE GENOMIC DNA]</scope>
</reference>